<comment type="caution">
    <text evidence="3">The sequence shown here is derived from an EMBL/GenBank/DDBJ whole genome shotgun (WGS) entry which is preliminary data.</text>
</comment>
<feature type="chain" id="PRO_5015160935" evidence="2">
    <location>
        <begin position="22"/>
        <end position="237"/>
    </location>
</feature>
<dbReference type="Proteomes" id="UP000238479">
    <property type="component" value="Chromosome 2"/>
</dbReference>
<feature type="signal peptide" evidence="2">
    <location>
        <begin position="1"/>
        <end position="21"/>
    </location>
</feature>
<gene>
    <name evidence="3" type="ORF">RchiOBHm_Chr2g0132371</name>
</gene>
<evidence type="ECO:0000256" key="1">
    <source>
        <dbReference type="SAM" id="MobiDB-lite"/>
    </source>
</evidence>
<protein>
    <submittedName>
        <fullName evidence="3">Uncharacterized protein</fullName>
    </submittedName>
</protein>
<sequence length="237" mass="25096">MKLLYCIFVFLIPLLAVPAYARVLSVRPGDELAVFITIYSYYGGKTPSPPPSPSVSPSPHHATDGATANSYSNMSRTNDSATPQTSQSDQRISRNTASPPPTPKPSPTPIHRTRAPPPPPKASPTPTQKNRAPPPPPKGSTTPTQRTRAPPPPAKPSPSHGQLGIWSSSTDTSTTPTPTALQSANQMIEKFSGTTRAPPPPPNSAPPHGQLGSTFLCNRLPSMVTDYGCRKPRPSSS</sequence>
<feature type="compositionally biased region" description="Low complexity" evidence="1">
    <location>
        <begin position="167"/>
        <end position="179"/>
    </location>
</feature>
<accession>A0A2P6RVB5</accession>
<evidence type="ECO:0000313" key="4">
    <source>
        <dbReference type="Proteomes" id="UP000238479"/>
    </source>
</evidence>
<dbReference type="AlphaFoldDB" id="A0A2P6RVB5"/>
<organism evidence="3 4">
    <name type="scientific">Rosa chinensis</name>
    <name type="common">China rose</name>
    <dbReference type="NCBI Taxonomy" id="74649"/>
    <lineage>
        <taxon>Eukaryota</taxon>
        <taxon>Viridiplantae</taxon>
        <taxon>Streptophyta</taxon>
        <taxon>Embryophyta</taxon>
        <taxon>Tracheophyta</taxon>
        <taxon>Spermatophyta</taxon>
        <taxon>Magnoliopsida</taxon>
        <taxon>eudicotyledons</taxon>
        <taxon>Gunneridae</taxon>
        <taxon>Pentapetalae</taxon>
        <taxon>rosids</taxon>
        <taxon>fabids</taxon>
        <taxon>Rosales</taxon>
        <taxon>Rosaceae</taxon>
        <taxon>Rosoideae</taxon>
        <taxon>Rosoideae incertae sedis</taxon>
        <taxon>Rosa</taxon>
    </lineage>
</organism>
<feature type="region of interest" description="Disordered" evidence="1">
    <location>
        <begin position="46"/>
        <end position="215"/>
    </location>
</feature>
<dbReference type="Gramene" id="PRQ50364">
    <property type="protein sequence ID" value="PRQ50364"/>
    <property type="gene ID" value="RchiOBHm_Chr2g0132371"/>
</dbReference>
<dbReference type="EMBL" id="PDCK01000040">
    <property type="protein sequence ID" value="PRQ50364.1"/>
    <property type="molecule type" value="Genomic_DNA"/>
</dbReference>
<proteinExistence type="predicted"/>
<evidence type="ECO:0000256" key="2">
    <source>
        <dbReference type="SAM" id="SignalP"/>
    </source>
</evidence>
<feature type="compositionally biased region" description="Polar residues" evidence="1">
    <location>
        <begin position="66"/>
        <end position="97"/>
    </location>
</feature>
<feature type="compositionally biased region" description="Pro residues" evidence="1">
    <location>
        <begin position="47"/>
        <end position="56"/>
    </location>
</feature>
<name>A0A2P6RVB5_ROSCH</name>
<keyword evidence="4" id="KW-1185">Reference proteome</keyword>
<evidence type="ECO:0000313" key="3">
    <source>
        <dbReference type="EMBL" id="PRQ50364.1"/>
    </source>
</evidence>
<keyword evidence="2" id="KW-0732">Signal</keyword>
<feature type="compositionally biased region" description="Pro residues" evidence="1">
    <location>
        <begin position="98"/>
        <end position="108"/>
    </location>
</feature>
<reference evidence="3 4" key="1">
    <citation type="journal article" date="2018" name="Nat. Genet.">
        <title>The Rosa genome provides new insights in the design of modern roses.</title>
        <authorList>
            <person name="Bendahmane M."/>
        </authorList>
    </citation>
    <scope>NUCLEOTIDE SEQUENCE [LARGE SCALE GENOMIC DNA]</scope>
    <source>
        <strain evidence="4">cv. Old Blush</strain>
    </source>
</reference>